<feature type="region of interest" description="Disordered" evidence="1">
    <location>
        <begin position="1"/>
        <end position="36"/>
    </location>
</feature>
<feature type="compositionally biased region" description="Basic residues" evidence="1">
    <location>
        <begin position="77"/>
        <end position="86"/>
    </location>
</feature>
<proteinExistence type="predicted"/>
<protein>
    <submittedName>
        <fullName evidence="2">Uncharacterized protein</fullName>
    </submittedName>
</protein>
<sequence length="86" mass="9271">MSRGLHIDIKKSMVHSTTSRHPSETPPKFETSIGNSNESASMIAWANNQTVGIHQTAQTSKGPKADDFNETKPGPVKGKRRIGGLS</sequence>
<gene>
    <name evidence="2" type="ORF">C1H46_038609</name>
</gene>
<comment type="caution">
    <text evidence="2">The sequence shown here is derived from an EMBL/GenBank/DDBJ whole genome shotgun (WGS) entry which is preliminary data.</text>
</comment>
<accession>A0A540KNR2</accession>
<evidence type="ECO:0000313" key="2">
    <source>
        <dbReference type="EMBL" id="TQD75840.1"/>
    </source>
</evidence>
<organism evidence="2 3">
    <name type="scientific">Malus baccata</name>
    <name type="common">Siberian crab apple</name>
    <name type="synonym">Pyrus baccata</name>
    <dbReference type="NCBI Taxonomy" id="106549"/>
    <lineage>
        <taxon>Eukaryota</taxon>
        <taxon>Viridiplantae</taxon>
        <taxon>Streptophyta</taxon>
        <taxon>Embryophyta</taxon>
        <taxon>Tracheophyta</taxon>
        <taxon>Spermatophyta</taxon>
        <taxon>Magnoliopsida</taxon>
        <taxon>eudicotyledons</taxon>
        <taxon>Gunneridae</taxon>
        <taxon>Pentapetalae</taxon>
        <taxon>rosids</taxon>
        <taxon>fabids</taxon>
        <taxon>Rosales</taxon>
        <taxon>Rosaceae</taxon>
        <taxon>Amygdaloideae</taxon>
        <taxon>Maleae</taxon>
        <taxon>Malus</taxon>
    </lineage>
</organism>
<evidence type="ECO:0000313" key="3">
    <source>
        <dbReference type="Proteomes" id="UP000315295"/>
    </source>
</evidence>
<dbReference type="EMBL" id="VIEB01001070">
    <property type="protein sequence ID" value="TQD75840.1"/>
    <property type="molecule type" value="Genomic_DNA"/>
</dbReference>
<dbReference type="Proteomes" id="UP000315295">
    <property type="component" value="Unassembled WGS sequence"/>
</dbReference>
<reference evidence="2 3" key="1">
    <citation type="journal article" date="2019" name="G3 (Bethesda)">
        <title>Sequencing of a Wild Apple (Malus baccata) Genome Unravels the Differences Between Cultivated and Wild Apple Species Regarding Disease Resistance and Cold Tolerance.</title>
        <authorList>
            <person name="Chen X."/>
        </authorList>
    </citation>
    <scope>NUCLEOTIDE SEQUENCE [LARGE SCALE GENOMIC DNA]</scope>
    <source>
        <strain evidence="3">cv. Shandingzi</strain>
        <tissue evidence="2">Leaves</tissue>
    </source>
</reference>
<dbReference type="AlphaFoldDB" id="A0A540KNR2"/>
<evidence type="ECO:0000256" key="1">
    <source>
        <dbReference type="SAM" id="MobiDB-lite"/>
    </source>
</evidence>
<feature type="region of interest" description="Disordered" evidence="1">
    <location>
        <begin position="54"/>
        <end position="86"/>
    </location>
</feature>
<keyword evidence="3" id="KW-1185">Reference proteome</keyword>
<name>A0A540KNR2_MALBA</name>
<feature type="compositionally biased region" description="Basic and acidic residues" evidence="1">
    <location>
        <begin position="1"/>
        <end position="11"/>
    </location>
</feature>